<reference evidence="7" key="1">
    <citation type="submission" date="2021-03" db="EMBL/GenBank/DDBJ databases">
        <authorList>
            <person name="Tagirdzhanova G."/>
        </authorList>
    </citation>
    <scope>NUCLEOTIDE SEQUENCE</scope>
</reference>
<evidence type="ECO:0000313" key="8">
    <source>
        <dbReference type="Proteomes" id="UP000664169"/>
    </source>
</evidence>
<dbReference type="Gene3D" id="3.40.50.1820">
    <property type="entry name" value="alpha/beta hydrolase"/>
    <property type="match status" value="2"/>
</dbReference>
<dbReference type="GO" id="GO:0070008">
    <property type="term" value="F:serine-type exopeptidase activity"/>
    <property type="evidence" value="ECO:0007669"/>
    <property type="project" value="InterPro"/>
</dbReference>
<dbReference type="GO" id="GO:0008239">
    <property type="term" value="F:dipeptidyl-peptidase activity"/>
    <property type="evidence" value="ECO:0007669"/>
    <property type="project" value="TreeGrafter"/>
</dbReference>
<accession>A0A8H3F2L1</accession>
<evidence type="ECO:0000256" key="5">
    <source>
        <dbReference type="ARBA" id="ARBA00023180"/>
    </source>
</evidence>
<name>A0A8H3F2L1_9LECA</name>
<dbReference type="AlphaFoldDB" id="A0A8H3F2L1"/>
<feature type="chain" id="PRO_5034226869" description="Extracelular serine carboxypeptidase" evidence="6">
    <location>
        <begin position="17"/>
        <end position="546"/>
    </location>
</feature>
<dbReference type="GO" id="GO:0006508">
    <property type="term" value="P:proteolysis"/>
    <property type="evidence" value="ECO:0007669"/>
    <property type="project" value="UniProtKB-KW"/>
</dbReference>
<dbReference type="InterPro" id="IPR029058">
    <property type="entry name" value="AB_hydrolase_fold"/>
</dbReference>
<keyword evidence="4" id="KW-0378">Hydrolase</keyword>
<dbReference type="SUPFAM" id="SSF53474">
    <property type="entry name" value="alpha/beta-Hydrolases"/>
    <property type="match status" value="1"/>
</dbReference>
<dbReference type="OrthoDB" id="1735038at2759"/>
<dbReference type="PANTHER" id="PTHR11010">
    <property type="entry name" value="PROTEASE S28 PRO-X CARBOXYPEPTIDASE-RELATED"/>
    <property type="match status" value="1"/>
</dbReference>
<keyword evidence="2" id="KW-0645">Protease</keyword>
<organism evidence="7 8">
    <name type="scientific">Gomphillus americanus</name>
    <dbReference type="NCBI Taxonomy" id="1940652"/>
    <lineage>
        <taxon>Eukaryota</taxon>
        <taxon>Fungi</taxon>
        <taxon>Dikarya</taxon>
        <taxon>Ascomycota</taxon>
        <taxon>Pezizomycotina</taxon>
        <taxon>Lecanoromycetes</taxon>
        <taxon>OSLEUM clade</taxon>
        <taxon>Ostropomycetidae</taxon>
        <taxon>Ostropales</taxon>
        <taxon>Graphidaceae</taxon>
        <taxon>Gomphilloideae</taxon>
        <taxon>Gomphillus</taxon>
    </lineage>
</organism>
<gene>
    <name evidence="7" type="ORF">GOMPHAMPRED_001155</name>
</gene>
<dbReference type="InterPro" id="IPR008758">
    <property type="entry name" value="Peptidase_S28"/>
</dbReference>
<evidence type="ECO:0000256" key="4">
    <source>
        <dbReference type="ARBA" id="ARBA00022801"/>
    </source>
</evidence>
<evidence type="ECO:0000256" key="6">
    <source>
        <dbReference type="SAM" id="SignalP"/>
    </source>
</evidence>
<evidence type="ECO:0000256" key="3">
    <source>
        <dbReference type="ARBA" id="ARBA00022729"/>
    </source>
</evidence>
<evidence type="ECO:0000256" key="1">
    <source>
        <dbReference type="ARBA" id="ARBA00011079"/>
    </source>
</evidence>
<proteinExistence type="inferred from homology"/>
<protein>
    <recommendedName>
        <fullName evidence="9">Extracelular serine carboxypeptidase</fullName>
    </recommendedName>
</protein>
<dbReference type="Pfam" id="PF05577">
    <property type="entry name" value="Peptidase_S28"/>
    <property type="match status" value="2"/>
</dbReference>
<keyword evidence="5" id="KW-0325">Glycoprotein</keyword>
<comment type="caution">
    <text evidence="7">The sequence shown here is derived from an EMBL/GenBank/DDBJ whole genome shotgun (WGS) entry which is preliminary data.</text>
</comment>
<evidence type="ECO:0000256" key="2">
    <source>
        <dbReference type="ARBA" id="ARBA00022670"/>
    </source>
</evidence>
<evidence type="ECO:0008006" key="9">
    <source>
        <dbReference type="Google" id="ProtNLM"/>
    </source>
</evidence>
<dbReference type="EMBL" id="CAJPDQ010000011">
    <property type="protein sequence ID" value="CAF9916924.1"/>
    <property type="molecule type" value="Genomic_DNA"/>
</dbReference>
<feature type="signal peptide" evidence="6">
    <location>
        <begin position="1"/>
        <end position="16"/>
    </location>
</feature>
<dbReference type="Proteomes" id="UP000664169">
    <property type="component" value="Unassembled WGS sequence"/>
</dbReference>
<keyword evidence="8" id="KW-1185">Reference proteome</keyword>
<evidence type="ECO:0000313" key="7">
    <source>
        <dbReference type="EMBL" id="CAF9916924.1"/>
    </source>
</evidence>
<sequence>MLVFAILPFLALSCAASLNRFARGSPAVYKPLDPRQAGPNYPAYTINQPIDHFPDNARYKPHTNATFKQRYFFDDTYYKPGGPVFLYIGGEVSGESRFDNLQTGIIQILMQQFNGLGVILENRYYGKSFPFENSNTDNLAYLTTEQTIADNAFFARHAVFPGVKGNLNAPKTPWILYGGSLAGAQTAFSLKTYGADTLYAGIAASGTIYATLAYPEWYNPIQKWAPGDCTSRINNIILNFDAIRVTKNATAISHFKSLFGLAALKDDRDFAQTIAFPLGGPLYYPTNTWQELNWYPPYGSNDFWDFCRNVSAIPGHGYEAAWTQLDNEMKAATGKDWTGLGGYTAYIKRVILPDCPAGTDLDSSACFGTQNKTYWEDITNDENRSYLYTTCVESGGYQTAQPQGPSLISRAIQIDYTQQWCGWAFAPGSGKYNSIPKTPDLSRWNKYGALNFSAERLAFIDGNQDVWLDLCYHSNKAPLRYSTDKHPEHLIATGGHHWDSYGIKNVAAEPQFIREAHDWEIRTVQRWLDAFPAWKPVKQGVTADEL</sequence>
<dbReference type="PANTHER" id="PTHR11010:SF117">
    <property type="entry name" value="SERINE PROTEASE 16"/>
    <property type="match status" value="1"/>
</dbReference>
<keyword evidence="3 6" id="KW-0732">Signal</keyword>
<comment type="similarity">
    <text evidence="1">Belongs to the peptidase S28 family.</text>
</comment>